<dbReference type="EMBL" id="AP024957">
    <property type="protein sequence ID" value="BCZ83457.1"/>
    <property type="molecule type" value="Genomic_DNA"/>
</dbReference>
<evidence type="ECO:0000313" key="5">
    <source>
        <dbReference type="Proteomes" id="UP000243502"/>
    </source>
</evidence>
<reference evidence="3 5" key="1">
    <citation type="submission" date="2018-01" db="EMBL/GenBank/DDBJ databases">
        <title>Species boundaries and ecological features among Paraburkholderia terrae DSMZ17804T, P. hospita DSMZ17164T and P. caribensis DSMZ13236T.</title>
        <authorList>
            <person name="Pratama A.A."/>
        </authorList>
    </citation>
    <scope>NUCLEOTIDE SEQUENCE [LARGE SCALE GENOMIC DNA]</scope>
    <source>
        <strain evidence="3 5">DSM 17804</strain>
    </source>
</reference>
<organism evidence="3 5">
    <name type="scientific">Paraburkholderia terrae</name>
    <dbReference type="NCBI Taxonomy" id="311230"/>
    <lineage>
        <taxon>Bacteria</taxon>
        <taxon>Pseudomonadati</taxon>
        <taxon>Pseudomonadota</taxon>
        <taxon>Betaproteobacteria</taxon>
        <taxon>Burkholderiales</taxon>
        <taxon>Burkholderiaceae</taxon>
        <taxon>Paraburkholderia</taxon>
    </lineage>
</organism>
<dbReference type="RefSeq" id="WP_042309443.1">
    <property type="nucleotide sequence ID" value="NZ_AP024957.1"/>
</dbReference>
<dbReference type="Proteomes" id="UP000243502">
    <property type="component" value="Chromosome 3"/>
</dbReference>
<evidence type="ECO:0000256" key="2">
    <source>
        <dbReference type="SAM" id="SignalP"/>
    </source>
</evidence>
<reference evidence="4 6" key="2">
    <citation type="journal article" date="2022" name="Front. Microbiol.">
        <title>Identification and characterization of a novel class of self-sufficient cytochrome P450 hydroxylase involved in cyclohexanecarboxylate degradation in Paraburkholderia terrae strain KU-64.</title>
        <authorList>
            <person name="Yamamoto T."/>
            <person name="Hasegawa Y."/>
            <person name="Iwaki H."/>
        </authorList>
    </citation>
    <scope>NUCLEOTIDE SEQUENCE [LARGE SCALE GENOMIC DNA]</scope>
    <source>
        <strain evidence="4 6">KU-64</strain>
    </source>
</reference>
<feature type="region of interest" description="Disordered" evidence="1">
    <location>
        <begin position="63"/>
        <end position="100"/>
    </location>
</feature>
<protein>
    <submittedName>
        <fullName evidence="3">DUF4148 domain-containing protein</fullName>
    </submittedName>
</protein>
<evidence type="ECO:0000313" key="6">
    <source>
        <dbReference type="Proteomes" id="UP001319874"/>
    </source>
</evidence>
<feature type="signal peptide" evidence="2">
    <location>
        <begin position="1"/>
        <end position="22"/>
    </location>
</feature>
<evidence type="ECO:0000256" key="1">
    <source>
        <dbReference type="SAM" id="MobiDB-lite"/>
    </source>
</evidence>
<name>A0A2I8EX35_9BURK</name>
<proteinExistence type="predicted"/>
<dbReference type="InterPro" id="IPR025421">
    <property type="entry name" value="DUF4148"/>
</dbReference>
<feature type="chain" id="PRO_5014356912" evidence="2">
    <location>
        <begin position="23"/>
        <end position="100"/>
    </location>
</feature>
<feature type="compositionally biased region" description="Polar residues" evidence="1">
    <location>
        <begin position="63"/>
        <end position="91"/>
    </location>
</feature>
<gene>
    <name evidence="3" type="ORF">C2L65_30390</name>
    <name evidence="4" type="ORF">PTKU64_71320</name>
</gene>
<keyword evidence="6" id="KW-1185">Reference proteome</keyword>
<dbReference type="KEGG" id="pter:C2L65_30390"/>
<accession>A0A2I8EX35</accession>
<dbReference type="Proteomes" id="UP001319874">
    <property type="component" value="Chromosome 3"/>
</dbReference>
<keyword evidence="2" id="KW-0732">Signal</keyword>
<evidence type="ECO:0000313" key="3">
    <source>
        <dbReference type="EMBL" id="AUT64050.1"/>
    </source>
</evidence>
<sequence length="100" mass="9909">MKTLVHAVCAVAVIGVPIASLAQSDGALTHAQVQAEIAQLQQAGYNPANANTVDFPANMQATDASAAGQSSGYGPATTGSSQMGRPASTSGMKPVFFGGS</sequence>
<dbReference type="OrthoDB" id="9100962at2"/>
<dbReference type="EMBL" id="CP026113">
    <property type="protein sequence ID" value="AUT64050.1"/>
    <property type="molecule type" value="Genomic_DNA"/>
</dbReference>
<dbReference type="Pfam" id="PF13663">
    <property type="entry name" value="DUF4148"/>
    <property type="match status" value="1"/>
</dbReference>
<evidence type="ECO:0000313" key="4">
    <source>
        <dbReference type="EMBL" id="BCZ83457.1"/>
    </source>
</evidence>
<dbReference type="AlphaFoldDB" id="A0A2I8EX35"/>